<proteinExistence type="predicted"/>
<dbReference type="EMBL" id="CAKLDI010000001">
    <property type="protein sequence ID" value="CAH0533429.1"/>
    <property type="molecule type" value="Genomic_DNA"/>
</dbReference>
<dbReference type="RefSeq" id="WP_237465870.1">
    <property type="nucleotide sequence ID" value="NZ_CAKLDI010000001.1"/>
</dbReference>
<name>A0ABM8ZSY5_9VIBR</name>
<reference evidence="1" key="1">
    <citation type="submission" date="2021-11" db="EMBL/GenBank/DDBJ databases">
        <authorList>
            <person name="Rodrigo-Torres L."/>
            <person name="Arahal R. D."/>
            <person name="Lucena T."/>
        </authorList>
    </citation>
    <scope>NUCLEOTIDE SEQUENCE</scope>
    <source>
        <strain evidence="1">CECT 7929</strain>
    </source>
</reference>
<keyword evidence="2" id="KW-1185">Reference proteome</keyword>
<sequence>MLQANSTIAQPIHTASVWKTESSLTQILSDMQFFSRFANARNAIEKIKLIRAVPLNALVASGLPMLHLEDAAIDATYLAQMEQRFAMMLPASYKEVVSEIGFISFGLQPLVESHGDIYQGFTLLTPSLLTNVTDYMADFGWQLEDELDCGHRVADFEQGTLAFAAGEEQDVYFFLAQETDTVLRTFDGDEICTSSQLMKSDDPFTQLLNDKLEDLVLSWQDAVK</sequence>
<evidence type="ECO:0000313" key="1">
    <source>
        <dbReference type="EMBL" id="CAH0533429.1"/>
    </source>
</evidence>
<accession>A0ABM8ZSY5</accession>
<comment type="caution">
    <text evidence="1">The sequence shown here is derived from an EMBL/GenBank/DDBJ whole genome shotgun (WGS) entry which is preliminary data.</text>
</comment>
<dbReference type="Proteomes" id="UP000838672">
    <property type="component" value="Unassembled WGS sequence"/>
</dbReference>
<gene>
    <name evidence="1" type="ORF">VST7929_01297</name>
</gene>
<evidence type="ECO:0000313" key="2">
    <source>
        <dbReference type="Proteomes" id="UP000838672"/>
    </source>
</evidence>
<evidence type="ECO:0008006" key="3">
    <source>
        <dbReference type="Google" id="ProtNLM"/>
    </source>
</evidence>
<protein>
    <recommendedName>
        <fullName evidence="3">Knr4/Smi1-like domain-containing protein</fullName>
    </recommendedName>
</protein>
<organism evidence="1 2">
    <name type="scientific">Vibrio stylophorae</name>
    <dbReference type="NCBI Taxonomy" id="659351"/>
    <lineage>
        <taxon>Bacteria</taxon>
        <taxon>Pseudomonadati</taxon>
        <taxon>Pseudomonadota</taxon>
        <taxon>Gammaproteobacteria</taxon>
        <taxon>Vibrionales</taxon>
        <taxon>Vibrionaceae</taxon>
        <taxon>Vibrio</taxon>
    </lineage>
</organism>